<gene>
    <name evidence="2" type="ORF">B1A_08414</name>
</gene>
<protein>
    <recommendedName>
        <fullName evidence="1">BioF2-like acetyltransferase domain-containing protein</fullName>
    </recommendedName>
</protein>
<comment type="caution">
    <text evidence="2">The sequence shown here is derived from an EMBL/GenBank/DDBJ whole genome shotgun (WGS) entry which is preliminary data.</text>
</comment>
<feature type="domain" description="BioF2-like acetyltransferase" evidence="1">
    <location>
        <begin position="9"/>
        <end position="149"/>
    </location>
</feature>
<accession>T1CHH5</accession>
<dbReference type="SUPFAM" id="SSF55729">
    <property type="entry name" value="Acyl-CoA N-acyltransferases (Nat)"/>
    <property type="match status" value="1"/>
</dbReference>
<reference evidence="2" key="2">
    <citation type="journal article" date="2014" name="ISME J.">
        <title>Microbial stratification in low pH oxic and suboxic macroscopic growths along an acid mine drainage.</title>
        <authorList>
            <person name="Mendez-Garcia C."/>
            <person name="Mesa V."/>
            <person name="Sprenger R.R."/>
            <person name="Richter M."/>
            <person name="Diez M.S."/>
            <person name="Solano J."/>
            <person name="Bargiela R."/>
            <person name="Golyshina O.V."/>
            <person name="Manteca A."/>
            <person name="Ramos J.L."/>
            <person name="Gallego J.R."/>
            <person name="Llorente I."/>
            <person name="Martins Dos Santos V.A."/>
            <person name="Jensen O.N."/>
            <person name="Pelaez A.I."/>
            <person name="Sanchez J."/>
            <person name="Ferrer M."/>
        </authorList>
    </citation>
    <scope>NUCLEOTIDE SEQUENCE</scope>
</reference>
<organism evidence="2">
    <name type="scientific">mine drainage metagenome</name>
    <dbReference type="NCBI Taxonomy" id="410659"/>
    <lineage>
        <taxon>unclassified sequences</taxon>
        <taxon>metagenomes</taxon>
        <taxon>ecological metagenomes</taxon>
    </lineage>
</organism>
<dbReference type="InterPro" id="IPR016181">
    <property type="entry name" value="Acyl_CoA_acyltransferase"/>
</dbReference>
<reference evidence="2" key="1">
    <citation type="submission" date="2013-08" db="EMBL/GenBank/DDBJ databases">
        <authorList>
            <person name="Mendez C."/>
            <person name="Richter M."/>
            <person name="Ferrer M."/>
            <person name="Sanchez J."/>
        </authorList>
    </citation>
    <scope>NUCLEOTIDE SEQUENCE</scope>
</reference>
<feature type="non-terminal residue" evidence="2">
    <location>
        <position position="1"/>
    </location>
</feature>
<dbReference type="Gene3D" id="3.40.630.30">
    <property type="match status" value="1"/>
</dbReference>
<proteinExistence type="predicted"/>
<dbReference type="Pfam" id="PF13480">
    <property type="entry name" value="Acetyltransf_6"/>
    <property type="match status" value="1"/>
</dbReference>
<sequence length="189" mass="21462">YVRRLDPQVRRRLFNQRRKLDSPKVRYAGEAEVEADLQLLWRYVADRWGTGGPGAGLRGFYRDMAQVLAREGRLRLSRLESGGSTLSVMFNAVVDGSIYYLQSGFDGHRSAGLSPGYLHFGYAIERACAEGHRQFDFLGGMGQHRDYKRDLLTENVPLVTYHAVRGTWTRALYAAYDLWLQVKGCGRAP</sequence>
<evidence type="ECO:0000259" key="1">
    <source>
        <dbReference type="Pfam" id="PF13480"/>
    </source>
</evidence>
<dbReference type="AlphaFoldDB" id="T1CHH5"/>
<dbReference type="EMBL" id="AUZX01006014">
    <property type="protein sequence ID" value="EQD65784.1"/>
    <property type="molecule type" value="Genomic_DNA"/>
</dbReference>
<evidence type="ECO:0000313" key="2">
    <source>
        <dbReference type="EMBL" id="EQD65784.1"/>
    </source>
</evidence>
<name>T1CHH5_9ZZZZ</name>
<dbReference type="InterPro" id="IPR038740">
    <property type="entry name" value="BioF2-like_GNAT_dom"/>
</dbReference>